<comment type="subunit">
    <text evidence="4">Interacts with the cytoplasmic NapA precursor.</text>
</comment>
<evidence type="ECO:0000256" key="4">
    <source>
        <dbReference type="HAMAP-Rule" id="MF_02200"/>
    </source>
</evidence>
<dbReference type="EMBL" id="JPEO01000006">
    <property type="protein sequence ID" value="KFZ37434.1"/>
    <property type="molecule type" value="Genomic_DNA"/>
</dbReference>
<name>A0A094JHC6_9GAMM</name>
<comment type="similarity">
    <text evidence="4">Belongs to the NapD family.</text>
</comment>
<evidence type="ECO:0000256" key="1">
    <source>
        <dbReference type="ARBA" id="ARBA00004496"/>
    </source>
</evidence>
<reference evidence="5 6" key="1">
    <citation type="submission" date="2014-06" db="EMBL/GenBank/DDBJ databases">
        <title>Shewanella sp. YQH10.</title>
        <authorList>
            <person name="Liu Y."/>
            <person name="Zeng R."/>
        </authorList>
    </citation>
    <scope>NUCLEOTIDE SEQUENCE [LARGE SCALE GENOMIC DNA]</scope>
    <source>
        <strain evidence="5 6">YQH10</strain>
    </source>
</reference>
<evidence type="ECO:0000313" key="5">
    <source>
        <dbReference type="EMBL" id="KFZ37434.1"/>
    </source>
</evidence>
<dbReference type="eggNOG" id="COG3062">
    <property type="taxonomic scope" value="Bacteria"/>
</dbReference>
<dbReference type="Proteomes" id="UP000029264">
    <property type="component" value="Unassembled WGS sequence"/>
</dbReference>
<keyword evidence="6" id="KW-1185">Reference proteome</keyword>
<comment type="caution">
    <text evidence="5">The sequence shown here is derived from an EMBL/GenBank/DDBJ whole genome shotgun (WGS) entry which is preliminary data.</text>
</comment>
<dbReference type="RefSeq" id="WP_037442588.1">
    <property type="nucleotide sequence ID" value="NZ_JPEO01000006.1"/>
</dbReference>
<sequence length="87" mass="9203">MSHAAEAEFHITSLVIHAAIAEQQQLTTILNGLAGTEVHACTADGKLVVTIEGDSQKQLLDQVETINGLAGVLSSSLIYHQVDNVSH</sequence>
<dbReference type="PANTHER" id="PTHR38603:SF1">
    <property type="entry name" value="CHAPERONE NAPD"/>
    <property type="match status" value="1"/>
</dbReference>
<keyword evidence="3 4" id="KW-0143">Chaperone</keyword>
<dbReference type="GO" id="GO:0005737">
    <property type="term" value="C:cytoplasm"/>
    <property type="evidence" value="ECO:0007669"/>
    <property type="project" value="UniProtKB-SubCell"/>
</dbReference>
<organism evidence="5 6">
    <name type="scientific">Shewanella mangrovi</name>
    <dbReference type="NCBI Taxonomy" id="1515746"/>
    <lineage>
        <taxon>Bacteria</taxon>
        <taxon>Pseudomonadati</taxon>
        <taxon>Pseudomonadota</taxon>
        <taxon>Gammaproteobacteria</taxon>
        <taxon>Alteromonadales</taxon>
        <taxon>Shewanellaceae</taxon>
        <taxon>Shewanella</taxon>
    </lineage>
</organism>
<evidence type="ECO:0000313" key="6">
    <source>
        <dbReference type="Proteomes" id="UP000029264"/>
    </source>
</evidence>
<dbReference type="OrthoDB" id="5770785at2"/>
<accession>A0A094JHC6</accession>
<comment type="function">
    <text evidence="4">Chaperone for NapA, the catalytic subunit of the periplasmic nitrate reductase. It binds directly and specifically to the twin-arginine signal peptide of NapA, preventing premature interaction with the Tat translocase and premature export.</text>
</comment>
<dbReference type="STRING" id="1515746.HR45_10470"/>
<comment type="subcellular location">
    <subcellularLocation>
        <location evidence="1 4">Cytoplasm</location>
    </subcellularLocation>
</comment>
<dbReference type="GO" id="GO:0051224">
    <property type="term" value="P:negative regulation of protein transport"/>
    <property type="evidence" value="ECO:0007669"/>
    <property type="project" value="UniProtKB-UniRule"/>
</dbReference>
<dbReference type="Gene3D" id="3.30.70.920">
    <property type="match status" value="1"/>
</dbReference>
<dbReference type="PANTHER" id="PTHR38603">
    <property type="entry name" value="CHAPERONE NAPD"/>
    <property type="match status" value="1"/>
</dbReference>
<dbReference type="AlphaFoldDB" id="A0A094JHC6"/>
<evidence type="ECO:0000256" key="3">
    <source>
        <dbReference type="ARBA" id="ARBA00023186"/>
    </source>
</evidence>
<dbReference type="Pfam" id="PF03927">
    <property type="entry name" value="NapD"/>
    <property type="match status" value="1"/>
</dbReference>
<dbReference type="GO" id="GO:0005048">
    <property type="term" value="F:signal sequence binding"/>
    <property type="evidence" value="ECO:0007669"/>
    <property type="project" value="UniProtKB-UniRule"/>
</dbReference>
<dbReference type="InterPro" id="IPR005623">
    <property type="entry name" value="Chaperone_NapD_NO3_reduct"/>
</dbReference>
<gene>
    <name evidence="4" type="primary">napD</name>
    <name evidence="5" type="ORF">HR45_10470</name>
</gene>
<proteinExistence type="inferred from homology"/>
<evidence type="ECO:0000256" key="2">
    <source>
        <dbReference type="ARBA" id="ARBA00022490"/>
    </source>
</evidence>
<protein>
    <recommendedName>
        <fullName evidence="4">Chaperone NapD</fullName>
    </recommendedName>
    <alternativeName>
        <fullName evidence="4">NapA signal peptide-binding chaperone NapD</fullName>
    </alternativeName>
</protein>
<keyword evidence="2 4" id="KW-0963">Cytoplasm</keyword>
<dbReference type="HAMAP" id="MF_02200">
    <property type="entry name" value="NapD"/>
    <property type="match status" value="1"/>
</dbReference>